<evidence type="ECO:0000313" key="1">
    <source>
        <dbReference type="EMBL" id="DAD88682.1"/>
    </source>
</evidence>
<accession>A0A8S5N324</accession>
<proteinExistence type="predicted"/>
<protein>
    <submittedName>
        <fullName evidence="1">Tail tube protein</fullName>
    </submittedName>
</protein>
<sequence length="177" mass="19319">MASINQVPEVLNDFRVYEEGSDNCLGVAKVELPSESVMTQTVKGVGIAGEVEAPVIGHYSSMETKLTWNTPTETTHRLTGGRGVRLEVRGAIQCWDSGKDKYVIVPTRAVIRGRAKSKENGTYESGNTIDATNTIETTYLKLEQDGKVVREIDKYAYKDSISDGTDFLGDVRAALGI</sequence>
<organism evidence="1">
    <name type="scientific">Caudovirales sp. ctikv1</name>
    <dbReference type="NCBI Taxonomy" id="2826781"/>
    <lineage>
        <taxon>Viruses</taxon>
        <taxon>Duplodnaviria</taxon>
        <taxon>Heunggongvirae</taxon>
        <taxon>Uroviricota</taxon>
        <taxon>Caudoviricetes</taxon>
    </lineage>
</organism>
<dbReference type="InterPro" id="IPR006498">
    <property type="entry name" value="Tail_tube"/>
</dbReference>
<name>A0A8S5N324_9CAUD</name>
<dbReference type="Pfam" id="PF04985">
    <property type="entry name" value="Phage_tube"/>
    <property type="match status" value="1"/>
</dbReference>
<dbReference type="EMBL" id="BK015046">
    <property type="protein sequence ID" value="DAD88682.1"/>
    <property type="molecule type" value="Genomic_DNA"/>
</dbReference>
<reference evidence="1" key="1">
    <citation type="journal article" date="2021" name="Proc. Natl. Acad. Sci. U.S.A.">
        <title>A Catalog of Tens of Thousands of Viruses from Human Metagenomes Reveals Hidden Associations with Chronic Diseases.</title>
        <authorList>
            <person name="Tisza M.J."/>
            <person name="Buck C.B."/>
        </authorList>
    </citation>
    <scope>NUCLEOTIDE SEQUENCE</scope>
    <source>
        <strain evidence="1">Ctikv1</strain>
    </source>
</reference>